<dbReference type="Gene3D" id="1.20.1560.10">
    <property type="entry name" value="ABC transporter type 1, transmembrane domain"/>
    <property type="match status" value="1"/>
</dbReference>
<dbReference type="Pfam" id="PF00664">
    <property type="entry name" value="ABC_membrane"/>
    <property type="match status" value="1"/>
</dbReference>
<dbReference type="InterPro" id="IPR044726">
    <property type="entry name" value="ABCC_6TM_D2"/>
</dbReference>
<evidence type="ECO:0000256" key="3">
    <source>
        <dbReference type="ARBA" id="ARBA00012191"/>
    </source>
</evidence>
<evidence type="ECO:0000259" key="15">
    <source>
        <dbReference type="PROSITE" id="PS51846"/>
    </source>
</evidence>
<sequence length="1068" mass="118350">MRMSMKILQRNNRYPFRLASNCIGPCGFRSYFNARYCEKGKDLFVGRAGLKFVGEDSESLSDENAVSGVNLKFVRELVKRGIVLAAMVCGVLVFGCRRVFAMEGVVNAGYGVIGQSILLLRNAWPKTLQVLQVFKDQGLILAALLGLSAFFSMAETSITTLWPWKVRELAEKDSENGVFKTLRSDVTRFLTTILIGTTVVNIGATAFVTEAATAIFGEAGVSAATGVMTVAILLLTEITPKSIAVHNATEVARFVMSLLRYMTSFACNAFRSDQWRGFPCEPYVTEDELKLMLRGAELSGAIEEEEQDMIENVLEIKDTHVREVMTPLVDVVAIDASAILIDFHTLWVTHQYSRVPVFEQRVDNIVGIAYAMDLLDYAQKGELLETTTVGDMAHKPAYFVPGLLPQSLVNCTKLEVLLVWEEGFKGVESDPFVLDVDHLVMKDGRITQAGKYNEILNSGTDFMELVGARKRALSALDSAEAGSVSESTNMSKEAGDMVITDGVVQEQGNKEIQNGQADDVARSKGQIIQEEEREKGKVGFSVYWKYISMAYRGVLVPFILLALVLYQVLQIGSNYWMAWATPISQDVKPAVSSSTLIIVYVALAIGTTLLFNKMHHCIFRAPMSFFDATPSGRILNRASTDQSTVDFDIPNLVGAFTPVMIQLLGIITVMSQVAWQVFIIFIPVIATCFWYQQYYIPSARELARLVGVCKAPVIQHFSETISGSTTIRSFDEESRFRDANMKLSDAYSRPKFHAAGAREWLCFRLDMLSSITFAFSLIFLISIPEGVIDPVERILQYTCISSEPPLVIEENRPDHSWPLYGEVDLRDLQVRYASHMPLVLRGLTCTFPGGKKTGIVGRTGSGKSTLIQALFQIVEPTAGQIMIDGINISFIGLHDLRSRLSIIPQDPTMFEGTIRSNLDPLDEYSNEQILEALDKCQLGDKVREKEGKLDSTVSENGENWSVGKRQLVCLGRVLHKKSKVLVLDEATASVDTATDNLIQQTLRHHFSNCSVITIAHRITSVLDSDMVVLLDNGLIEECDSPSRLLENKSSSFAQLVAEYTVRSNSSFG</sequence>
<dbReference type="Pfam" id="PF00005">
    <property type="entry name" value="ABC_tran"/>
    <property type="match status" value="1"/>
</dbReference>
<accession>A0A2N9E447</accession>
<evidence type="ECO:0000256" key="10">
    <source>
        <dbReference type="ARBA" id="ARBA00034018"/>
    </source>
</evidence>
<dbReference type="SMART" id="SM00382">
    <property type="entry name" value="AAA"/>
    <property type="match status" value="1"/>
</dbReference>
<feature type="transmembrane region" description="Helical" evidence="12">
    <location>
        <begin position="761"/>
        <end position="783"/>
    </location>
</feature>
<keyword evidence="9 11" id="KW-0472">Membrane</keyword>
<dbReference type="PANTHER" id="PTHR24223">
    <property type="entry name" value="ATP-BINDING CASSETTE SUB-FAMILY C"/>
    <property type="match status" value="1"/>
</dbReference>
<feature type="transmembrane region" description="Helical" evidence="12">
    <location>
        <begin position="589"/>
        <end position="611"/>
    </location>
</feature>
<dbReference type="InterPro" id="IPR003439">
    <property type="entry name" value="ABC_transporter-like_ATP-bd"/>
</dbReference>
<dbReference type="PROSITE" id="PS51846">
    <property type="entry name" value="CNNM"/>
    <property type="match status" value="1"/>
</dbReference>
<dbReference type="InterPro" id="IPR027417">
    <property type="entry name" value="P-loop_NTPase"/>
</dbReference>
<organism evidence="16">
    <name type="scientific">Fagus sylvatica</name>
    <name type="common">Beechnut</name>
    <dbReference type="NCBI Taxonomy" id="28930"/>
    <lineage>
        <taxon>Eukaryota</taxon>
        <taxon>Viridiplantae</taxon>
        <taxon>Streptophyta</taxon>
        <taxon>Embryophyta</taxon>
        <taxon>Tracheophyta</taxon>
        <taxon>Spermatophyta</taxon>
        <taxon>Magnoliopsida</taxon>
        <taxon>eudicotyledons</taxon>
        <taxon>Gunneridae</taxon>
        <taxon>Pentapetalae</taxon>
        <taxon>rosids</taxon>
        <taxon>fabids</taxon>
        <taxon>Fagales</taxon>
        <taxon>Fagaceae</taxon>
        <taxon>Fagus</taxon>
    </lineage>
</organism>
<name>A0A2N9E447_FAGSY</name>
<dbReference type="Gene3D" id="3.10.580.10">
    <property type="entry name" value="CBS-domain"/>
    <property type="match status" value="1"/>
</dbReference>
<feature type="transmembrane region" description="Helical" evidence="12">
    <location>
        <begin position="673"/>
        <end position="691"/>
    </location>
</feature>
<dbReference type="EMBL" id="OIVN01000071">
    <property type="protein sequence ID" value="SPC73717.1"/>
    <property type="molecule type" value="Genomic_DNA"/>
</dbReference>
<feature type="transmembrane region" description="Helical" evidence="12">
    <location>
        <begin position="81"/>
        <end position="100"/>
    </location>
</feature>
<evidence type="ECO:0000256" key="8">
    <source>
        <dbReference type="ARBA" id="ARBA00022989"/>
    </source>
</evidence>
<feature type="transmembrane region" description="Helical" evidence="12">
    <location>
        <begin position="214"/>
        <end position="235"/>
    </location>
</feature>
<feature type="transmembrane region" description="Helical" evidence="12">
    <location>
        <begin position="549"/>
        <end position="569"/>
    </location>
</feature>
<feature type="transmembrane region" description="Helical" evidence="12">
    <location>
        <begin position="139"/>
        <end position="162"/>
    </location>
</feature>
<comment type="subcellular location">
    <subcellularLocation>
        <location evidence="1">Membrane</location>
        <topology evidence="1">Multi-pass membrane protein</topology>
    </subcellularLocation>
</comment>
<dbReference type="CDD" id="cd03244">
    <property type="entry name" value="ABCC_MRP_domain2"/>
    <property type="match status" value="1"/>
</dbReference>
<dbReference type="InterPro" id="IPR044751">
    <property type="entry name" value="Ion_transp-like_CBS"/>
</dbReference>
<dbReference type="GO" id="GO:0005524">
    <property type="term" value="F:ATP binding"/>
    <property type="evidence" value="ECO:0007669"/>
    <property type="project" value="UniProtKB-KW"/>
</dbReference>
<dbReference type="Pfam" id="PF01595">
    <property type="entry name" value="CNNM"/>
    <property type="match status" value="1"/>
</dbReference>
<proteinExistence type="inferred from homology"/>
<evidence type="ECO:0000256" key="9">
    <source>
        <dbReference type="ARBA" id="ARBA00023136"/>
    </source>
</evidence>
<feature type="domain" description="ABC transporter" evidence="13">
    <location>
        <begin position="825"/>
        <end position="1057"/>
    </location>
</feature>
<feature type="domain" description="ABC transmembrane type-1" evidence="14">
    <location>
        <begin position="610"/>
        <end position="782"/>
    </location>
</feature>
<dbReference type="PANTHER" id="PTHR24223:SF181">
    <property type="entry name" value="ABC TRANSPORTER C FAMILY MEMBER 3"/>
    <property type="match status" value="1"/>
</dbReference>
<keyword evidence="4" id="KW-0813">Transport</keyword>
<evidence type="ECO:0000259" key="14">
    <source>
        <dbReference type="PROSITE" id="PS50929"/>
    </source>
</evidence>
<keyword evidence="8 11" id="KW-1133">Transmembrane helix</keyword>
<feature type="domain" description="CNNM transmembrane" evidence="15">
    <location>
        <begin position="130"/>
        <end position="306"/>
    </location>
</feature>
<dbReference type="GO" id="GO:0016887">
    <property type="term" value="F:ATP hydrolysis activity"/>
    <property type="evidence" value="ECO:0007669"/>
    <property type="project" value="InterPro"/>
</dbReference>
<evidence type="ECO:0000256" key="2">
    <source>
        <dbReference type="ARBA" id="ARBA00009726"/>
    </source>
</evidence>
<reference evidence="16" key="1">
    <citation type="submission" date="2018-02" db="EMBL/GenBank/DDBJ databases">
        <authorList>
            <person name="Cohen D.B."/>
            <person name="Kent A.D."/>
        </authorList>
    </citation>
    <scope>NUCLEOTIDE SEQUENCE</scope>
</reference>
<dbReference type="GO" id="GO:0016020">
    <property type="term" value="C:membrane"/>
    <property type="evidence" value="ECO:0007669"/>
    <property type="project" value="UniProtKB-SubCell"/>
</dbReference>
<dbReference type="Gene3D" id="3.90.1280.20">
    <property type="match status" value="1"/>
</dbReference>
<gene>
    <name evidence="16" type="ORF">FSB_LOCUS1599</name>
</gene>
<evidence type="ECO:0000259" key="13">
    <source>
        <dbReference type="PROSITE" id="PS50893"/>
    </source>
</evidence>
<dbReference type="AlphaFoldDB" id="A0A2N9E447"/>
<dbReference type="EC" id="7.6.2.2" evidence="3"/>
<evidence type="ECO:0000256" key="1">
    <source>
        <dbReference type="ARBA" id="ARBA00004141"/>
    </source>
</evidence>
<dbReference type="FunFam" id="3.40.50.300:FF:000169">
    <property type="entry name" value="ABC transporter C family member 3"/>
    <property type="match status" value="1"/>
</dbReference>
<dbReference type="SUPFAM" id="SSF54631">
    <property type="entry name" value="CBS-domain pair"/>
    <property type="match status" value="1"/>
</dbReference>
<dbReference type="CDD" id="cd18580">
    <property type="entry name" value="ABC_6TM_ABCC_D2"/>
    <property type="match status" value="1"/>
</dbReference>
<keyword evidence="6" id="KW-0547">Nucleotide-binding</keyword>
<comment type="similarity">
    <text evidence="2">Belongs to the ABC transporter superfamily. ABCC family. Conjugate transporter (TC 3.A.1.208) subfamily.</text>
</comment>
<feature type="transmembrane region" description="Helical" evidence="12">
    <location>
        <begin position="189"/>
        <end position="208"/>
    </location>
</feature>
<evidence type="ECO:0000256" key="5">
    <source>
        <dbReference type="ARBA" id="ARBA00022692"/>
    </source>
</evidence>
<dbReference type="GO" id="GO:0008559">
    <property type="term" value="F:ABC-type xenobiotic transporter activity"/>
    <property type="evidence" value="ECO:0007669"/>
    <property type="project" value="UniProtKB-EC"/>
</dbReference>
<evidence type="ECO:0000256" key="7">
    <source>
        <dbReference type="ARBA" id="ARBA00022840"/>
    </source>
</evidence>
<dbReference type="SUPFAM" id="SSF90123">
    <property type="entry name" value="ABC transporter transmembrane region"/>
    <property type="match status" value="1"/>
</dbReference>
<evidence type="ECO:0000256" key="11">
    <source>
        <dbReference type="PROSITE-ProRule" id="PRU01193"/>
    </source>
</evidence>
<dbReference type="CDD" id="cd04590">
    <property type="entry name" value="CBS_pair_CorC_HlyC_assoc"/>
    <property type="match status" value="1"/>
</dbReference>
<dbReference type="InterPro" id="IPR046342">
    <property type="entry name" value="CBS_dom_sf"/>
</dbReference>
<keyword evidence="5 11" id="KW-0812">Transmembrane</keyword>
<dbReference type="PROSITE" id="PS50929">
    <property type="entry name" value="ABC_TM1F"/>
    <property type="match status" value="1"/>
</dbReference>
<dbReference type="InterPro" id="IPR003593">
    <property type="entry name" value="AAA+_ATPase"/>
</dbReference>
<evidence type="ECO:0000256" key="4">
    <source>
        <dbReference type="ARBA" id="ARBA00022448"/>
    </source>
</evidence>
<dbReference type="InterPro" id="IPR036640">
    <property type="entry name" value="ABC1_TM_sf"/>
</dbReference>
<dbReference type="InterPro" id="IPR050173">
    <property type="entry name" value="ABC_transporter_C-like"/>
</dbReference>
<dbReference type="Gene3D" id="3.40.50.300">
    <property type="entry name" value="P-loop containing nucleotide triphosphate hydrolases"/>
    <property type="match status" value="1"/>
</dbReference>
<protein>
    <recommendedName>
        <fullName evidence="3">ABC-type xenobiotic transporter</fullName>
        <ecNumber evidence="3">7.6.2.2</ecNumber>
    </recommendedName>
</protein>
<dbReference type="PROSITE" id="PS50893">
    <property type="entry name" value="ABC_TRANSPORTER_2"/>
    <property type="match status" value="1"/>
</dbReference>
<dbReference type="InterPro" id="IPR011527">
    <property type="entry name" value="ABC1_TM_dom"/>
</dbReference>
<evidence type="ECO:0000256" key="12">
    <source>
        <dbReference type="SAM" id="Phobius"/>
    </source>
</evidence>
<dbReference type="InterPro" id="IPR002550">
    <property type="entry name" value="CNNM"/>
</dbReference>
<evidence type="ECO:0000313" key="16">
    <source>
        <dbReference type="EMBL" id="SPC73717.1"/>
    </source>
</evidence>
<keyword evidence="7" id="KW-0067">ATP-binding</keyword>
<feature type="transmembrane region" description="Helical" evidence="12">
    <location>
        <begin position="649"/>
        <end position="667"/>
    </location>
</feature>
<comment type="catalytic activity">
    <reaction evidence="10">
        <text>ATP + H2O + xenobioticSide 1 = ADP + phosphate + xenobioticSide 2.</text>
        <dbReference type="EC" id="7.6.2.2"/>
    </reaction>
</comment>
<evidence type="ECO:0000256" key="6">
    <source>
        <dbReference type="ARBA" id="ARBA00022741"/>
    </source>
</evidence>
<dbReference type="SUPFAM" id="SSF52540">
    <property type="entry name" value="P-loop containing nucleoside triphosphate hydrolases"/>
    <property type="match status" value="1"/>
</dbReference>